<dbReference type="EMBL" id="VDMD01000001">
    <property type="protein sequence ID" value="TRM69716.1"/>
    <property type="molecule type" value="Genomic_DNA"/>
</dbReference>
<dbReference type="FunFam" id="3.40.50.720:FF:000022">
    <property type="entry name" value="Cinnamyl alcohol dehydrogenase"/>
    <property type="match status" value="1"/>
</dbReference>
<dbReference type="InterPro" id="IPR047109">
    <property type="entry name" value="CAD-like"/>
</dbReference>
<protein>
    <submittedName>
        <fullName evidence="7">Chaperonin 10-like protein</fullName>
    </submittedName>
</protein>
<evidence type="ECO:0000256" key="2">
    <source>
        <dbReference type="ARBA" id="ARBA00022723"/>
    </source>
</evidence>
<feature type="domain" description="Enoyl reductase (ER)" evidence="6">
    <location>
        <begin position="10"/>
        <end position="329"/>
    </location>
</feature>
<dbReference type="InterPro" id="IPR011032">
    <property type="entry name" value="GroES-like_sf"/>
</dbReference>
<evidence type="ECO:0000313" key="7">
    <source>
        <dbReference type="EMBL" id="TRM69716.1"/>
    </source>
</evidence>
<proteinExistence type="inferred from homology"/>
<evidence type="ECO:0000313" key="8">
    <source>
        <dbReference type="Proteomes" id="UP000320762"/>
    </source>
</evidence>
<dbReference type="Gene3D" id="3.90.180.10">
    <property type="entry name" value="Medium-chain alcohol dehydrogenases, catalytic domain"/>
    <property type="match status" value="1"/>
</dbReference>
<dbReference type="OrthoDB" id="1879366at2759"/>
<dbReference type="AlphaFoldDB" id="A0A550CY34"/>
<dbReference type="InterPro" id="IPR013154">
    <property type="entry name" value="ADH-like_N"/>
</dbReference>
<dbReference type="InterPro" id="IPR013149">
    <property type="entry name" value="ADH-like_C"/>
</dbReference>
<accession>A0A550CY34</accession>
<evidence type="ECO:0000256" key="5">
    <source>
        <dbReference type="RuleBase" id="RU361277"/>
    </source>
</evidence>
<reference evidence="7 8" key="1">
    <citation type="journal article" date="2019" name="New Phytol.">
        <title>Comparative genomics reveals unique wood-decay strategies and fruiting body development in the Schizophyllaceae.</title>
        <authorList>
            <person name="Almasi E."/>
            <person name="Sahu N."/>
            <person name="Krizsan K."/>
            <person name="Balint B."/>
            <person name="Kovacs G.M."/>
            <person name="Kiss B."/>
            <person name="Cseklye J."/>
            <person name="Drula E."/>
            <person name="Henrissat B."/>
            <person name="Nagy I."/>
            <person name="Chovatia M."/>
            <person name="Adam C."/>
            <person name="LaButti K."/>
            <person name="Lipzen A."/>
            <person name="Riley R."/>
            <person name="Grigoriev I.V."/>
            <person name="Nagy L.G."/>
        </authorList>
    </citation>
    <scope>NUCLEOTIDE SEQUENCE [LARGE SCALE GENOMIC DNA]</scope>
    <source>
        <strain evidence="7 8">NL-1724</strain>
    </source>
</reference>
<evidence type="ECO:0000256" key="3">
    <source>
        <dbReference type="ARBA" id="ARBA00022833"/>
    </source>
</evidence>
<dbReference type="GO" id="GO:0016616">
    <property type="term" value="F:oxidoreductase activity, acting on the CH-OH group of donors, NAD or NADP as acceptor"/>
    <property type="evidence" value="ECO:0007669"/>
    <property type="project" value="InterPro"/>
</dbReference>
<gene>
    <name evidence="7" type="ORF">BD626DRAFT_393453</name>
</gene>
<evidence type="ECO:0000256" key="1">
    <source>
        <dbReference type="ARBA" id="ARBA00001947"/>
    </source>
</evidence>
<dbReference type="GO" id="GO:0008270">
    <property type="term" value="F:zinc ion binding"/>
    <property type="evidence" value="ECO:0007669"/>
    <property type="project" value="InterPro"/>
</dbReference>
<name>A0A550CY34_9AGAR</name>
<dbReference type="PROSITE" id="PS00059">
    <property type="entry name" value="ADH_ZINC"/>
    <property type="match status" value="1"/>
</dbReference>
<comment type="similarity">
    <text evidence="5">Belongs to the zinc-containing alcohol dehydrogenase family.</text>
</comment>
<organism evidence="7 8">
    <name type="scientific">Schizophyllum amplum</name>
    <dbReference type="NCBI Taxonomy" id="97359"/>
    <lineage>
        <taxon>Eukaryota</taxon>
        <taxon>Fungi</taxon>
        <taxon>Dikarya</taxon>
        <taxon>Basidiomycota</taxon>
        <taxon>Agaricomycotina</taxon>
        <taxon>Agaricomycetes</taxon>
        <taxon>Agaricomycetidae</taxon>
        <taxon>Agaricales</taxon>
        <taxon>Schizophyllaceae</taxon>
        <taxon>Schizophyllum</taxon>
    </lineage>
</organism>
<dbReference type="InterPro" id="IPR002328">
    <property type="entry name" value="ADH_Zn_CS"/>
</dbReference>
<dbReference type="SUPFAM" id="SSF50129">
    <property type="entry name" value="GroES-like"/>
    <property type="match status" value="1"/>
</dbReference>
<evidence type="ECO:0000256" key="4">
    <source>
        <dbReference type="ARBA" id="ARBA00023002"/>
    </source>
</evidence>
<dbReference type="Pfam" id="PF00107">
    <property type="entry name" value="ADH_zinc_N"/>
    <property type="match status" value="1"/>
</dbReference>
<comment type="caution">
    <text evidence="7">The sequence shown here is derived from an EMBL/GenBank/DDBJ whole genome shotgun (WGS) entry which is preliminary data.</text>
</comment>
<dbReference type="Proteomes" id="UP000320762">
    <property type="component" value="Unassembled WGS sequence"/>
</dbReference>
<dbReference type="PANTHER" id="PTHR42683">
    <property type="entry name" value="ALDEHYDE REDUCTASE"/>
    <property type="match status" value="1"/>
</dbReference>
<evidence type="ECO:0000259" key="6">
    <source>
        <dbReference type="SMART" id="SM00829"/>
    </source>
</evidence>
<keyword evidence="8" id="KW-1185">Reference proteome</keyword>
<sequence>MSIDYTVFKGSPNGRIYKSTASRQVKADDVVVKITHSGLCYSDVHFKHRDMVLGHEGVGVVSSVGPACSNLKVGDRVGWGFVRDTCAHCDMCYEGEDMYCADGDFYGQKSLDTGSLASHAVIRESFLFKIPDAVELLHAGPLMCGGATVFEALARYGVKPTDRVGIIGVGGLGHLAIQFAAKMGCEVVVFSSTDDKREEAMAMGATEFHAVKGLTALNLKRNINCLLVTGSGQTNWNLYMPSMAPKGKIFPLTVELGNFVDLPALPINLKGLTLQGSTVAPRQVFPKMLAHVAQHGIKPVVETFPMTEDGIAQAMERIEQGKMRYRAVLVATD</sequence>
<dbReference type="Pfam" id="PF08240">
    <property type="entry name" value="ADH_N"/>
    <property type="match status" value="1"/>
</dbReference>
<dbReference type="InterPro" id="IPR020843">
    <property type="entry name" value="ER"/>
</dbReference>
<dbReference type="InterPro" id="IPR029752">
    <property type="entry name" value="D-isomer_DH_CS1"/>
</dbReference>
<keyword evidence="3 5" id="KW-0862">Zinc</keyword>
<keyword evidence="2 5" id="KW-0479">Metal-binding</keyword>
<dbReference type="InterPro" id="IPR036291">
    <property type="entry name" value="NAD(P)-bd_dom_sf"/>
</dbReference>
<dbReference type="SMART" id="SM00829">
    <property type="entry name" value="PKS_ER"/>
    <property type="match status" value="1"/>
</dbReference>
<dbReference type="PROSITE" id="PS00065">
    <property type="entry name" value="D_2_HYDROXYACID_DH_1"/>
    <property type="match status" value="1"/>
</dbReference>
<dbReference type="Gene3D" id="3.40.50.720">
    <property type="entry name" value="NAD(P)-binding Rossmann-like Domain"/>
    <property type="match status" value="1"/>
</dbReference>
<dbReference type="SUPFAM" id="SSF51735">
    <property type="entry name" value="NAD(P)-binding Rossmann-fold domains"/>
    <property type="match status" value="1"/>
</dbReference>
<dbReference type="CDD" id="cd05283">
    <property type="entry name" value="CAD1"/>
    <property type="match status" value="1"/>
</dbReference>
<comment type="cofactor">
    <cofactor evidence="1 5">
        <name>Zn(2+)</name>
        <dbReference type="ChEBI" id="CHEBI:29105"/>
    </cofactor>
</comment>
<keyword evidence="4" id="KW-0560">Oxidoreductase</keyword>
<dbReference type="STRING" id="97359.A0A550CY34"/>